<dbReference type="Pfam" id="PF06733">
    <property type="entry name" value="DEAD_2"/>
    <property type="match status" value="1"/>
</dbReference>
<dbReference type="SMART" id="SM00488">
    <property type="entry name" value="DEXDc2"/>
    <property type="match status" value="1"/>
</dbReference>
<keyword evidence="8" id="KW-0408">Iron</keyword>
<dbReference type="GO" id="GO:0016818">
    <property type="term" value="F:hydrolase activity, acting on acid anhydrides, in phosphorus-containing anhydrides"/>
    <property type="evidence" value="ECO:0007669"/>
    <property type="project" value="InterPro"/>
</dbReference>
<keyword evidence="3" id="KW-0547">Nucleotide-binding</keyword>
<feature type="domain" description="Helicase ATP-binding" evidence="14">
    <location>
        <begin position="1"/>
        <end position="230"/>
    </location>
</feature>
<evidence type="ECO:0000256" key="6">
    <source>
        <dbReference type="ARBA" id="ARBA00022806"/>
    </source>
</evidence>
<dbReference type="KEGG" id="mten:GWK48_02785"/>
<dbReference type="SMART" id="SM00491">
    <property type="entry name" value="HELICc2"/>
    <property type="match status" value="1"/>
</dbReference>
<keyword evidence="9" id="KW-0411">Iron-sulfur</keyword>
<dbReference type="Gene3D" id="3.40.50.300">
    <property type="entry name" value="P-loop containing nucleotide triphosphate hydrolases"/>
    <property type="match status" value="2"/>
</dbReference>
<dbReference type="EMBL" id="CP049074">
    <property type="protein sequence ID" value="QKQ99461.1"/>
    <property type="molecule type" value="Genomic_DNA"/>
</dbReference>
<dbReference type="Proteomes" id="UP000509301">
    <property type="component" value="Chromosome"/>
</dbReference>
<evidence type="ECO:0000256" key="11">
    <source>
        <dbReference type="ARBA" id="ARBA00023204"/>
    </source>
</evidence>
<dbReference type="Gene3D" id="1.10.275.30">
    <property type="match status" value="1"/>
</dbReference>
<keyword evidence="1" id="KW-0004">4Fe-4S</keyword>
<dbReference type="InterPro" id="IPR010614">
    <property type="entry name" value="RAD3-like_helicase_DEAD"/>
</dbReference>
<dbReference type="PROSITE" id="PS51193">
    <property type="entry name" value="HELICASE_ATP_BIND_2"/>
    <property type="match status" value="1"/>
</dbReference>
<accession>A0A6N0NRX6</accession>
<dbReference type="OrthoDB" id="27512at2157"/>
<keyword evidence="10" id="KW-0238">DNA-binding</keyword>
<dbReference type="InterPro" id="IPR045028">
    <property type="entry name" value="DinG/Rad3-like"/>
</dbReference>
<dbReference type="PANTHER" id="PTHR11472">
    <property type="entry name" value="DNA REPAIR DEAD HELICASE RAD3/XP-D SUBFAMILY MEMBER"/>
    <property type="match status" value="1"/>
</dbReference>
<evidence type="ECO:0000256" key="1">
    <source>
        <dbReference type="ARBA" id="ARBA00022485"/>
    </source>
</evidence>
<evidence type="ECO:0000259" key="14">
    <source>
        <dbReference type="PROSITE" id="PS51193"/>
    </source>
</evidence>
<dbReference type="Pfam" id="PF13307">
    <property type="entry name" value="Helicase_C_2"/>
    <property type="match status" value="1"/>
</dbReference>
<reference evidence="15 16" key="1">
    <citation type="submission" date="2020-02" db="EMBL/GenBank/DDBJ databases">
        <title>Comparative genome analysis reveals the metabolism and evolution of the thermophilic archaeal genus Metallosphaera.</title>
        <authorList>
            <person name="Jiang C."/>
        </authorList>
    </citation>
    <scope>NUCLEOTIDE SEQUENCE [LARGE SCALE GENOMIC DNA]</scope>
    <source>
        <strain evidence="15 16">Ric-A</strain>
    </source>
</reference>
<evidence type="ECO:0000256" key="9">
    <source>
        <dbReference type="ARBA" id="ARBA00023014"/>
    </source>
</evidence>
<dbReference type="GO" id="GO:0051539">
    <property type="term" value="F:4 iron, 4 sulfur cluster binding"/>
    <property type="evidence" value="ECO:0007669"/>
    <property type="project" value="UniProtKB-KW"/>
</dbReference>
<sequence length="540" mass="61851">MELRDWQHSLKDKVVKALNEGQLVALQSPTGSGKTLFSLVSALEVRDKVLFAVRTLNEFYPIYREAVRLGKTFSFIVGKSKACLYTEEGVDPEDVKCSLCMTSSPGLVQARGPPFSVLRDLKERGKLDGFCPYFTLMEEMPKADVVALTYPYLFIPWMRESLGIDLESYVIVVDEAHNLDNLNEIEERRLTEQTIELAVRQAKNEATKEILFRLKEGLRKVVLDEEKYVLVKDFPRPTDEELKLLKEEYEERRREMILNKSIKRLHLGSVIKFYLGNEDPVFSYKGGLIRKPVTPTQYVSVLNENIPVIIMSGTMQPKDYLSKVLGISREILYIDVEKETKSRVTGTYDCVLALDVTSSYSSRGQEMWKKYASYLLRIYYSSPKNVLAIFPSYKIMEEVMKHVKVSKFVEGISTNLEEVTERVRGGKTIIAGVARGKLTEGVELTIDGRSVIGDVAICGIPYPSFDDYLRLRSEEIFKLTKQSLRDVLMEIPALVAVKQAIGRSIRSREDHATVWLLDKRFDTPWWKLKINCFNPKKTRL</sequence>
<evidence type="ECO:0000256" key="12">
    <source>
        <dbReference type="ARBA" id="ARBA00023235"/>
    </source>
</evidence>
<dbReference type="SUPFAM" id="SSF52540">
    <property type="entry name" value="P-loop containing nucleoside triphosphate hydrolases"/>
    <property type="match status" value="1"/>
</dbReference>
<keyword evidence="4" id="KW-0227">DNA damage</keyword>
<feature type="domain" description="Helicase ATP-binding" evidence="13">
    <location>
        <begin position="15"/>
        <end position="333"/>
    </location>
</feature>
<proteinExistence type="predicted"/>
<dbReference type="InterPro" id="IPR006555">
    <property type="entry name" value="ATP-dep_Helicase_C"/>
</dbReference>
<evidence type="ECO:0000256" key="5">
    <source>
        <dbReference type="ARBA" id="ARBA00022801"/>
    </source>
</evidence>
<keyword evidence="2" id="KW-0479">Metal-binding</keyword>
<keyword evidence="6 15" id="KW-0347">Helicase</keyword>
<dbReference type="GeneID" id="55640839"/>
<dbReference type="AlphaFoldDB" id="A0A6N0NRX6"/>
<evidence type="ECO:0000313" key="15">
    <source>
        <dbReference type="EMBL" id="QKQ99461.1"/>
    </source>
</evidence>
<evidence type="ECO:0000259" key="13">
    <source>
        <dbReference type="PROSITE" id="PS51192"/>
    </source>
</evidence>
<protein>
    <submittedName>
        <fullName evidence="15">ATP-dependent DNA helicase</fullName>
    </submittedName>
</protein>
<evidence type="ECO:0000256" key="2">
    <source>
        <dbReference type="ARBA" id="ARBA00022723"/>
    </source>
</evidence>
<evidence type="ECO:0000256" key="3">
    <source>
        <dbReference type="ARBA" id="ARBA00022741"/>
    </source>
</evidence>
<evidence type="ECO:0000313" key="16">
    <source>
        <dbReference type="Proteomes" id="UP000509301"/>
    </source>
</evidence>
<dbReference type="PROSITE" id="PS51192">
    <property type="entry name" value="HELICASE_ATP_BIND_1"/>
    <property type="match status" value="1"/>
</dbReference>
<dbReference type="InterPro" id="IPR006554">
    <property type="entry name" value="Helicase-like_DEXD_c2"/>
</dbReference>
<evidence type="ECO:0000256" key="4">
    <source>
        <dbReference type="ARBA" id="ARBA00022763"/>
    </source>
</evidence>
<dbReference type="GO" id="GO:0006281">
    <property type="term" value="P:DNA repair"/>
    <property type="evidence" value="ECO:0007669"/>
    <property type="project" value="UniProtKB-KW"/>
</dbReference>
<dbReference type="GO" id="GO:0003677">
    <property type="term" value="F:DNA binding"/>
    <property type="evidence" value="ECO:0007669"/>
    <property type="project" value="UniProtKB-KW"/>
</dbReference>
<name>A0A6N0NRX6_9CREN</name>
<dbReference type="InterPro" id="IPR014013">
    <property type="entry name" value="Helic_SF1/SF2_ATP-bd_DinG/Rad3"/>
</dbReference>
<organism evidence="15 16">
    <name type="scientific">Metallosphaera tengchongensis</name>
    <dbReference type="NCBI Taxonomy" id="1532350"/>
    <lineage>
        <taxon>Archaea</taxon>
        <taxon>Thermoproteota</taxon>
        <taxon>Thermoprotei</taxon>
        <taxon>Sulfolobales</taxon>
        <taxon>Sulfolobaceae</taxon>
        <taxon>Metallosphaera</taxon>
    </lineage>
</organism>
<evidence type="ECO:0000256" key="8">
    <source>
        <dbReference type="ARBA" id="ARBA00023004"/>
    </source>
</evidence>
<dbReference type="RefSeq" id="WP_174629378.1">
    <property type="nucleotide sequence ID" value="NZ_CP049074.1"/>
</dbReference>
<keyword evidence="16" id="KW-1185">Reference proteome</keyword>
<keyword evidence="12" id="KW-0413">Isomerase</keyword>
<evidence type="ECO:0000256" key="7">
    <source>
        <dbReference type="ARBA" id="ARBA00022840"/>
    </source>
</evidence>
<evidence type="ECO:0000256" key="10">
    <source>
        <dbReference type="ARBA" id="ARBA00023125"/>
    </source>
</evidence>
<keyword evidence="5" id="KW-0378">Hydrolase</keyword>
<keyword evidence="11" id="KW-0234">DNA repair</keyword>
<dbReference type="InterPro" id="IPR014001">
    <property type="entry name" value="Helicase_ATP-bd"/>
</dbReference>
<dbReference type="InterPro" id="IPR027417">
    <property type="entry name" value="P-loop_NTPase"/>
</dbReference>
<gene>
    <name evidence="15" type="ORF">GWK48_02785</name>
</gene>
<dbReference type="GO" id="GO:0046872">
    <property type="term" value="F:metal ion binding"/>
    <property type="evidence" value="ECO:0007669"/>
    <property type="project" value="UniProtKB-KW"/>
</dbReference>
<keyword evidence="7" id="KW-0067">ATP-binding</keyword>
<dbReference type="GO" id="GO:0003678">
    <property type="term" value="F:DNA helicase activity"/>
    <property type="evidence" value="ECO:0007669"/>
    <property type="project" value="InterPro"/>
</dbReference>
<dbReference type="GO" id="GO:0005524">
    <property type="term" value="F:ATP binding"/>
    <property type="evidence" value="ECO:0007669"/>
    <property type="project" value="UniProtKB-KW"/>
</dbReference>
<dbReference type="PANTHER" id="PTHR11472:SF34">
    <property type="entry name" value="REGULATOR OF TELOMERE ELONGATION HELICASE 1"/>
    <property type="match status" value="1"/>
</dbReference>